<dbReference type="AlphaFoldDB" id="A0A2P2EA28"/>
<evidence type="ECO:0000313" key="2">
    <source>
        <dbReference type="EMBL" id="GBF57893.1"/>
    </source>
</evidence>
<dbReference type="EMBL" id="BFBR01000004">
    <property type="protein sequence ID" value="GBF57893.1"/>
    <property type="molecule type" value="Genomic_DNA"/>
</dbReference>
<protein>
    <recommendedName>
        <fullName evidence="4">Peptidase C13 family protein</fullName>
    </recommendedName>
</protein>
<evidence type="ECO:0000313" key="3">
    <source>
        <dbReference type="Proteomes" id="UP000245086"/>
    </source>
</evidence>
<evidence type="ECO:0000256" key="1">
    <source>
        <dbReference type="SAM" id="MobiDB-lite"/>
    </source>
</evidence>
<keyword evidence="3" id="KW-1185">Reference proteome</keyword>
<gene>
    <name evidence="2" type="ORF">PbB2_01563</name>
</gene>
<dbReference type="GO" id="GO:0006508">
    <property type="term" value="P:proteolysis"/>
    <property type="evidence" value="ECO:0007669"/>
    <property type="project" value="InterPro"/>
</dbReference>
<dbReference type="Gene3D" id="3.40.50.1460">
    <property type="match status" value="1"/>
</dbReference>
<dbReference type="GO" id="GO:0008233">
    <property type="term" value="F:peptidase activity"/>
    <property type="evidence" value="ECO:0007669"/>
    <property type="project" value="InterPro"/>
</dbReference>
<proteinExistence type="predicted"/>
<dbReference type="Pfam" id="PF01650">
    <property type="entry name" value="Peptidase_C13"/>
    <property type="match status" value="1"/>
</dbReference>
<organism evidence="2 3">
    <name type="scientific">Candidatus Phycosocius bacilliformis</name>
    <dbReference type="NCBI Taxonomy" id="1445552"/>
    <lineage>
        <taxon>Bacteria</taxon>
        <taxon>Pseudomonadati</taxon>
        <taxon>Pseudomonadota</taxon>
        <taxon>Alphaproteobacteria</taxon>
        <taxon>Caulobacterales</taxon>
        <taxon>Caulobacterales incertae sedis</taxon>
        <taxon>Candidatus Phycosocius</taxon>
    </lineage>
</organism>
<name>A0A2P2EA28_9PROT</name>
<dbReference type="InterPro" id="IPR001096">
    <property type="entry name" value="Peptidase_C13"/>
</dbReference>
<feature type="region of interest" description="Disordered" evidence="1">
    <location>
        <begin position="298"/>
        <end position="320"/>
    </location>
</feature>
<accession>A0A2P2EA28</accession>
<reference evidence="2 3" key="1">
    <citation type="journal article" date="2018" name="Genome Announc.">
        <title>Draft Genome Sequence of "Candidatus Phycosocius bacilliformis," an Alphaproteobacterial Ectosymbiont of the Hydrocarbon-Producing Green Alga Botryococcus braunii.</title>
        <authorList>
            <person name="Tanabe Y."/>
            <person name="Yamaguchi H."/>
            <person name="Watanabe M.M."/>
        </authorList>
    </citation>
    <scope>NUCLEOTIDE SEQUENCE [LARGE SCALE GENOMIC DNA]</scope>
    <source>
        <strain evidence="2 3">BOTRYCO-2</strain>
    </source>
</reference>
<sequence length="320" mass="34034">MVTFPVQLWAQSLPFGQMNPRAVQERREKEAADKGAFIIAQPYSPAEALRQARAMSASLAGLKPERKGVVDVYVLAVGMDSDPVFGREAAEAARVLATRYDAQGRVIVLANGTGAQGGSTEPVIPDANPDHLAQALAQIGSVMNPQEDVLALFITTHGHWNTGLNYRDGDRAIGNIGPVRLARLLNDAGIENRLVILSACFSGVFLPALQNQSTIVMTAASSERPSFGCRAENDWTFFGDAFVNQALRQPVPLPDAFARAKTLITGWEVASGVAPSMPQVDLGPQAIAWMDKIDAKIPKVASPPRGTPAFSPNPGKAAGN</sequence>
<evidence type="ECO:0008006" key="4">
    <source>
        <dbReference type="Google" id="ProtNLM"/>
    </source>
</evidence>
<dbReference type="Proteomes" id="UP000245086">
    <property type="component" value="Unassembled WGS sequence"/>
</dbReference>
<comment type="caution">
    <text evidence="2">The sequence shown here is derived from an EMBL/GenBank/DDBJ whole genome shotgun (WGS) entry which is preliminary data.</text>
</comment>